<gene>
    <name evidence="2" type="ORF">AB1Y20_003016</name>
</gene>
<protein>
    <submittedName>
        <fullName evidence="2">Uncharacterized protein</fullName>
    </submittedName>
</protein>
<sequence length="165" mass="17932">MDLLPGEEATPHPIFAFSAPVPPFEPPDARRRRRRPPAAPRPIDWSDVFERGDPIAVRSSPQVARISAALSDEAWLQAELPHVEVHTSAAQTVQMASAVQPLGGVSGLEWVRPWEERNVSLGTLLRAERRAGGRGRPERLLDALPAARRGESVGGHSGDLVARPL</sequence>
<feature type="region of interest" description="Disordered" evidence="1">
    <location>
        <begin position="1"/>
        <end position="46"/>
    </location>
</feature>
<dbReference type="AlphaFoldDB" id="A0AB34J9L5"/>
<keyword evidence="3" id="KW-1185">Reference proteome</keyword>
<accession>A0AB34J9L5</accession>
<feature type="region of interest" description="Disordered" evidence="1">
    <location>
        <begin position="146"/>
        <end position="165"/>
    </location>
</feature>
<dbReference type="Proteomes" id="UP001515480">
    <property type="component" value="Unassembled WGS sequence"/>
</dbReference>
<organism evidence="2 3">
    <name type="scientific">Prymnesium parvum</name>
    <name type="common">Toxic golden alga</name>
    <dbReference type="NCBI Taxonomy" id="97485"/>
    <lineage>
        <taxon>Eukaryota</taxon>
        <taxon>Haptista</taxon>
        <taxon>Haptophyta</taxon>
        <taxon>Prymnesiophyceae</taxon>
        <taxon>Prymnesiales</taxon>
        <taxon>Prymnesiaceae</taxon>
        <taxon>Prymnesium</taxon>
    </lineage>
</organism>
<evidence type="ECO:0000313" key="2">
    <source>
        <dbReference type="EMBL" id="KAL1518730.1"/>
    </source>
</evidence>
<proteinExistence type="predicted"/>
<name>A0AB34J9L5_PRYPA</name>
<evidence type="ECO:0000256" key="1">
    <source>
        <dbReference type="SAM" id="MobiDB-lite"/>
    </source>
</evidence>
<comment type="caution">
    <text evidence="2">The sequence shown here is derived from an EMBL/GenBank/DDBJ whole genome shotgun (WGS) entry which is preliminary data.</text>
</comment>
<evidence type="ECO:0000313" key="3">
    <source>
        <dbReference type="Proteomes" id="UP001515480"/>
    </source>
</evidence>
<reference evidence="2 3" key="1">
    <citation type="journal article" date="2024" name="Science">
        <title>Giant polyketide synthase enzymes in the biosynthesis of giant marine polyether toxins.</title>
        <authorList>
            <person name="Fallon T.R."/>
            <person name="Shende V.V."/>
            <person name="Wierzbicki I.H."/>
            <person name="Pendleton A.L."/>
            <person name="Watervoot N.F."/>
            <person name="Auber R.P."/>
            <person name="Gonzalez D.J."/>
            <person name="Wisecaver J.H."/>
            <person name="Moore B.S."/>
        </authorList>
    </citation>
    <scope>NUCLEOTIDE SEQUENCE [LARGE SCALE GENOMIC DNA]</scope>
    <source>
        <strain evidence="2 3">12B1</strain>
    </source>
</reference>
<dbReference type="EMBL" id="JBGBPQ010000010">
    <property type="protein sequence ID" value="KAL1518730.1"/>
    <property type="molecule type" value="Genomic_DNA"/>
</dbReference>